<evidence type="ECO:0000256" key="1">
    <source>
        <dbReference type="SAM" id="MobiDB-lite"/>
    </source>
</evidence>
<dbReference type="Proteomes" id="UP000278807">
    <property type="component" value="Unassembled WGS sequence"/>
</dbReference>
<feature type="compositionally biased region" description="Low complexity" evidence="1">
    <location>
        <begin position="612"/>
        <end position="624"/>
    </location>
</feature>
<feature type="region of interest" description="Disordered" evidence="1">
    <location>
        <begin position="751"/>
        <end position="905"/>
    </location>
</feature>
<dbReference type="STRING" id="102285.A0A0R3T9K4"/>
<dbReference type="WBParaSite" id="HNAJ_0000374301-mRNA-1">
    <property type="protein sequence ID" value="HNAJ_0000374301-mRNA-1"/>
    <property type="gene ID" value="HNAJ_0000374301"/>
</dbReference>
<reference evidence="2 3" key="2">
    <citation type="submission" date="2018-11" db="EMBL/GenBank/DDBJ databases">
        <authorList>
            <consortium name="Pathogen Informatics"/>
        </authorList>
    </citation>
    <scope>NUCLEOTIDE SEQUENCE [LARGE SCALE GENOMIC DNA]</scope>
</reference>
<evidence type="ECO:0000313" key="4">
    <source>
        <dbReference type="WBParaSite" id="HNAJ_0000374301-mRNA-1"/>
    </source>
</evidence>
<keyword evidence="3" id="KW-1185">Reference proteome</keyword>
<feature type="compositionally biased region" description="Polar residues" evidence="1">
    <location>
        <begin position="243"/>
        <end position="265"/>
    </location>
</feature>
<dbReference type="EMBL" id="UZAE01002292">
    <property type="protein sequence ID" value="VDN99598.1"/>
    <property type="molecule type" value="Genomic_DNA"/>
</dbReference>
<feature type="region of interest" description="Disordered" evidence="1">
    <location>
        <begin position="612"/>
        <end position="736"/>
    </location>
</feature>
<evidence type="ECO:0000313" key="3">
    <source>
        <dbReference type="Proteomes" id="UP000278807"/>
    </source>
</evidence>
<feature type="compositionally biased region" description="Acidic residues" evidence="1">
    <location>
        <begin position="427"/>
        <end position="437"/>
    </location>
</feature>
<feature type="compositionally biased region" description="Basic and acidic residues" evidence="1">
    <location>
        <begin position="708"/>
        <end position="723"/>
    </location>
</feature>
<proteinExistence type="predicted"/>
<feature type="compositionally biased region" description="Basic and acidic residues" evidence="1">
    <location>
        <begin position="625"/>
        <end position="640"/>
    </location>
</feature>
<reference evidence="4" key="1">
    <citation type="submission" date="2017-02" db="UniProtKB">
        <authorList>
            <consortium name="WormBaseParasite"/>
        </authorList>
    </citation>
    <scope>IDENTIFICATION</scope>
</reference>
<feature type="region of interest" description="Disordered" evidence="1">
    <location>
        <begin position="25"/>
        <end position="95"/>
    </location>
</feature>
<feature type="compositionally biased region" description="Basic and acidic residues" evidence="1">
    <location>
        <begin position="660"/>
        <end position="679"/>
    </location>
</feature>
<feature type="compositionally biased region" description="Basic residues" evidence="1">
    <location>
        <begin position="888"/>
        <end position="905"/>
    </location>
</feature>
<gene>
    <name evidence="2" type="ORF">HNAJ_LOCUS3739</name>
</gene>
<protein>
    <submittedName>
        <fullName evidence="4">RIIa domain-containing protein</fullName>
    </submittedName>
</protein>
<feature type="region of interest" description="Disordered" evidence="1">
    <location>
        <begin position="560"/>
        <end position="585"/>
    </location>
</feature>
<dbReference type="AlphaFoldDB" id="A0A0R3T9K4"/>
<feature type="compositionally biased region" description="Basic and acidic residues" evidence="1">
    <location>
        <begin position="194"/>
        <end position="208"/>
    </location>
</feature>
<sequence>MFARARDFTLDLLRRIGLRIFHHDSSGDKHKKLKHSDAERQVFTSSVVNSKREKNETNVTTSGDDEKQAREAEKIVITSEPDSQTKEENDSQPEYNEVTVSELMETNIDAIPTSEEIKPKQDGKVTEFCMMTTISDQEPTSTVDVLEPQEPKQESFLGTEEYNDFKEVVAQAVTSTDTVGSNAPEPDSALPEIESQKLETSDEPETSKLEALVESASIPESGSQETRLANSQPKLEDDLECNVQVTESTGTHLDGTDSSQTVKSGTEQRIEEFSAPELQVQEVKSSDEGVMGETCFTTNEVLPVIQPAAVTGVAESRQGVPIAVHECETEIADEIQELLKPDAIEETPVLGDSEMQANEEHLESFDHPQHEVYESEDLIGTEDSIEVSNDANEVPMETTDEKIEEHQFERSNEPMQPQKVIPSVKDDPEEVMSDEEIKESINDPVELMKTSEFVNADDQGISKNDENLVAERAFEVEEEKEVLKQIKLEEMADNVEFEEQPSVSQDDGVSNEARELRKITDTMPEFESIQVNEKLVEVAEQVDEQQGVFEAKHIEVDGIKHESESKSANEVVASEAKQPTSSEDVKDEIQHTFLDRFHEKVVELGTKFAEEMSSGNENEGGSLEMNEKPVEIRQAPEDPGSKMSEGFEETENIQVESPLSEEKADVIQDESKEQSHEEVVEFGTKLSEEMSSANENEGESLEMNEEPVEVRQASEDPESKMSEGFEETEDIQVESPLCEVKADEIQDEFKEHSDEITLAPEVKSETKVQGDIGEPHQESTIFHEEPVKSDQTENKVEERISASESEKEEIIGSEAEETRIFERTLVEPNIVQEQEDESGKELQEPSKTDDVREGDWMASNAESDEIPTATEEGTEEEGGGQRDEAKSCRKRRRRHGRNRYGKGKH</sequence>
<feature type="compositionally biased region" description="Basic and acidic residues" evidence="1">
    <location>
        <begin position="762"/>
        <end position="825"/>
    </location>
</feature>
<evidence type="ECO:0000313" key="2">
    <source>
        <dbReference type="EMBL" id="VDN99598.1"/>
    </source>
</evidence>
<feature type="compositionally biased region" description="Basic and acidic residues" evidence="1">
    <location>
        <begin position="837"/>
        <end position="855"/>
    </location>
</feature>
<feature type="region of interest" description="Disordered" evidence="1">
    <location>
        <begin position="175"/>
        <end position="267"/>
    </location>
</feature>
<accession>A0A0R3T9K4</accession>
<dbReference type="OrthoDB" id="10584857at2759"/>
<feature type="region of interest" description="Disordered" evidence="1">
    <location>
        <begin position="405"/>
        <end position="445"/>
    </location>
</feature>
<feature type="compositionally biased region" description="Polar residues" evidence="1">
    <location>
        <begin position="218"/>
        <end position="233"/>
    </location>
</feature>
<name>A0A0R3T9K4_RODNA</name>
<feature type="compositionally biased region" description="Basic and acidic residues" evidence="1">
    <location>
        <begin position="64"/>
        <end position="74"/>
    </location>
</feature>
<organism evidence="4">
    <name type="scientific">Rodentolepis nana</name>
    <name type="common">Dwarf tapeworm</name>
    <name type="synonym">Hymenolepis nana</name>
    <dbReference type="NCBI Taxonomy" id="102285"/>
    <lineage>
        <taxon>Eukaryota</taxon>
        <taxon>Metazoa</taxon>
        <taxon>Spiralia</taxon>
        <taxon>Lophotrochozoa</taxon>
        <taxon>Platyhelminthes</taxon>
        <taxon>Cestoda</taxon>
        <taxon>Eucestoda</taxon>
        <taxon>Cyclophyllidea</taxon>
        <taxon>Hymenolepididae</taxon>
        <taxon>Rodentolepis</taxon>
    </lineage>
</organism>
<feature type="compositionally biased region" description="Acidic residues" evidence="1">
    <location>
        <begin position="696"/>
        <end position="707"/>
    </location>
</feature>